<dbReference type="Pfam" id="PF04927">
    <property type="entry name" value="SMP"/>
    <property type="match status" value="1"/>
</dbReference>
<feature type="domain" description="SMP" evidence="2">
    <location>
        <begin position="2"/>
        <end position="44"/>
    </location>
</feature>
<comment type="caution">
    <text evidence="3">The sequence shown here is derived from an EMBL/GenBank/DDBJ whole genome shotgun (WGS) entry which is preliminary data.</text>
</comment>
<feature type="region of interest" description="Disordered" evidence="1">
    <location>
        <begin position="1"/>
        <end position="69"/>
    </location>
</feature>
<dbReference type="AlphaFoldDB" id="A0A4Q4T0E2"/>
<feature type="compositionally biased region" description="Low complexity" evidence="1">
    <location>
        <begin position="59"/>
        <end position="69"/>
    </location>
</feature>
<keyword evidence="4" id="KW-1185">Reference proteome</keyword>
<organism evidence="3 4">
    <name type="scientific">Monosporascus ibericus</name>
    <dbReference type="NCBI Taxonomy" id="155417"/>
    <lineage>
        <taxon>Eukaryota</taxon>
        <taxon>Fungi</taxon>
        <taxon>Dikarya</taxon>
        <taxon>Ascomycota</taxon>
        <taxon>Pezizomycotina</taxon>
        <taxon>Sordariomycetes</taxon>
        <taxon>Xylariomycetidae</taxon>
        <taxon>Xylariales</taxon>
        <taxon>Xylariales incertae sedis</taxon>
        <taxon>Monosporascus</taxon>
    </lineage>
</organism>
<sequence>MPGDKKMTQSDASRIQSSQAKSGGDMSGDGFSSRAQSAGDRNANQQAGGGGPPSGGNQAGAQGQQGANK</sequence>
<proteinExistence type="predicted"/>
<evidence type="ECO:0000313" key="4">
    <source>
        <dbReference type="Proteomes" id="UP000293360"/>
    </source>
</evidence>
<dbReference type="EMBL" id="QJNU01000669">
    <property type="protein sequence ID" value="RYO90154.1"/>
    <property type="molecule type" value="Genomic_DNA"/>
</dbReference>
<dbReference type="Proteomes" id="UP000293360">
    <property type="component" value="Unassembled WGS sequence"/>
</dbReference>
<reference evidence="3 4" key="1">
    <citation type="submission" date="2018-06" db="EMBL/GenBank/DDBJ databases">
        <title>Complete Genomes of Monosporascus.</title>
        <authorList>
            <person name="Robinson A.J."/>
            <person name="Natvig D.O."/>
        </authorList>
    </citation>
    <scope>NUCLEOTIDE SEQUENCE [LARGE SCALE GENOMIC DNA]</scope>
    <source>
        <strain evidence="3 4">CBS 110550</strain>
    </source>
</reference>
<gene>
    <name evidence="3" type="ORF">DL764_008483</name>
</gene>
<feature type="compositionally biased region" description="Polar residues" evidence="1">
    <location>
        <begin position="9"/>
        <end position="21"/>
    </location>
</feature>
<dbReference type="InterPro" id="IPR007011">
    <property type="entry name" value="LEA_SMP_dom"/>
</dbReference>
<evidence type="ECO:0000313" key="3">
    <source>
        <dbReference type="EMBL" id="RYO90154.1"/>
    </source>
</evidence>
<evidence type="ECO:0000259" key="2">
    <source>
        <dbReference type="Pfam" id="PF04927"/>
    </source>
</evidence>
<feature type="compositionally biased region" description="Gly residues" evidence="1">
    <location>
        <begin position="47"/>
        <end position="58"/>
    </location>
</feature>
<accession>A0A4Q4T0E2</accession>
<feature type="compositionally biased region" description="Low complexity" evidence="1">
    <location>
        <begin position="22"/>
        <end position="33"/>
    </location>
</feature>
<evidence type="ECO:0000256" key="1">
    <source>
        <dbReference type="SAM" id="MobiDB-lite"/>
    </source>
</evidence>
<protein>
    <recommendedName>
        <fullName evidence="2">SMP domain-containing protein</fullName>
    </recommendedName>
</protein>
<name>A0A4Q4T0E2_9PEZI</name>